<feature type="coiled-coil region" evidence="1">
    <location>
        <begin position="8"/>
        <end position="57"/>
    </location>
</feature>
<evidence type="ECO:0000313" key="2">
    <source>
        <dbReference type="EMBL" id="BAI69350.1"/>
    </source>
</evidence>
<name>D3DHP8_HYDTT</name>
<gene>
    <name evidence="2" type="ordered locus">HTH_0891</name>
</gene>
<dbReference type="PANTHER" id="PTHR23159">
    <property type="entry name" value="CENTROSOMAL PROTEIN 2"/>
    <property type="match status" value="1"/>
</dbReference>
<dbReference type="Proteomes" id="UP000002574">
    <property type="component" value="Chromosome"/>
</dbReference>
<dbReference type="STRING" id="608538.HTH_0891"/>
<protein>
    <submittedName>
        <fullName evidence="2">Phage tail tape measure protein</fullName>
    </submittedName>
</protein>
<dbReference type="KEGG" id="hte:Hydth_0891"/>
<dbReference type="PATRIC" id="fig|608538.5.peg.911"/>
<proteinExistence type="predicted"/>
<dbReference type="eggNOG" id="COG1196">
    <property type="taxonomic scope" value="Bacteria"/>
</dbReference>
<accession>D3DHP8</accession>
<keyword evidence="3" id="KW-1185">Reference proteome</keyword>
<dbReference type="eggNOG" id="COG3941">
    <property type="taxonomic scope" value="Bacteria"/>
</dbReference>
<dbReference type="KEGG" id="hth:HTH_0891"/>
<evidence type="ECO:0000256" key="1">
    <source>
        <dbReference type="SAM" id="Coils"/>
    </source>
</evidence>
<reference evidence="2 3" key="1">
    <citation type="journal article" date="2010" name="J. Bacteriol.">
        <title>Complete genome sequence of the thermophilic, obligately chemolithoautotrophic hydrogen-oxidizing bacterium Hydrogenobacter thermophilus TK-6.</title>
        <authorList>
            <person name="Arai H."/>
            <person name="Kanbe H."/>
            <person name="Ishii M."/>
            <person name="Igarashi Y."/>
        </authorList>
    </citation>
    <scope>NUCLEOTIDE SEQUENCE [LARGE SCALE GENOMIC DNA]</scope>
    <source>
        <strain evidence="3">DSM 6534 / IAM 12695 / TK-6 [Tokyo]</strain>
    </source>
</reference>
<dbReference type="AlphaFoldDB" id="D3DHP8"/>
<dbReference type="PANTHER" id="PTHR23159:SF31">
    <property type="entry name" value="CENTROSOME-ASSOCIATED PROTEIN CEP250 ISOFORM X1"/>
    <property type="match status" value="1"/>
</dbReference>
<dbReference type="EMBL" id="AP011112">
    <property type="protein sequence ID" value="BAI69350.1"/>
    <property type="molecule type" value="Genomic_DNA"/>
</dbReference>
<keyword evidence="1" id="KW-0175">Coiled coil</keyword>
<feature type="coiled-coil region" evidence="1">
    <location>
        <begin position="449"/>
        <end position="530"/>
    </location>
</feature>
<evidence type="ECO:0000313" key="3">
    <source>
        <dbReference type="Proteomes" id="UP000002574"/>
    </source>
</evidence>
<dbReference type="RefSeq" id="WP_012963530.1">
    <property type="nucleotide sequence ID" value="NC_013799.1"/>
</dbReference>
<sequence>MAVSEQLVLEIRAEVGQLKTQIEEIRNRLQGIDTRWTENLQKNIEQSTQSAKQLASQFEHIVSTIRTIALSLPFVGFIKEGIEFNKQIEQTRIGFAGILTSIAQIRDEQGRLVEGAEKYANAVKLSNQLLNELRVAGLQTVLTFQDLVQIAQGIMAPFLSAGGNLKEFSSFVVLLSNAVAAIGLPMNQVVQETRDLLMGTIDMNSQLARSLGITNEMVNRWREQGTLFQELTARLQGFQFASKDVEGSFTGLLSRVKEIFQVFAGMATAKVFEAIKKDLDEFIAKFLVVKDGKIELSVEGQELVEKISETLTNLYNIISTLVKVVGTLTVEFGGFIIKALEIYIVVKAISAVKSAIEALNGSLRTLSTVGGTAIAGLGAMFSRLNVIVATALVGWNLGEMLREWLDEQTKGAFTKWLITIETHIVGVINTIRVWIGKIPLLGRLFGISEEELQESLKNMERMRSMAEEDAKKYKETQQKAAEEITQAGQITAQAIRQVSKQQAEEILKSLKDQEQTIAKLQEIKQNLKDSISLQDIMNALQDETKAFSQKLELSLDTSDVEDRIDTLKGKLRELQSLLKENLEDEARKQVLREILQTELEIAQATVEGYQRRKQALEEYLRDAWSKEQDYARKVAELTRERNNLLAQLEKERQDLLNKFIPKELQIKLGFTTQQEPITQIANILNLAQQARDLAGQIQQAIAQGLAPQQIEILKMQYQDLVQQIRNGLKQLTPEDLTQAFQNFISTPKQALISMFTDITGSFERAREMVSQLSEILQSTPTAVGVDFGRLFGATFVDYVMKQLQQTQASVSDSFIQQAQQLENFYAQQVSKISQMIMQLENLKPRIELDLSAAEAQIQSLNGRRIVIYADVVNSQTGESLSVR</sequence>
<organism evidence="2 3">
    <name type="scientific">Hydrogenobacter thermophilus (strain DSM 6534 / IAM 12695 / TK-6)</name>
    <dbReference type="NCBI Taxonomy" id="608538"/>
    <lineage>
        <taxon>Bacteria</taxon>
        <taxon>Pseudomonadati</taxon>
        <taxon>Aquificota</taxon>
        <taxon>Aquificia</taxon>
        <taxon>Aquificales</taxon>
        <taxon>Aquificaceae</taxon>
        <taxon>Hydrogenobacter</taxon>
    </lineage>
</organism>
<dbReference type="OrthoDB" id="583325at2"/>
<feature type="coiled-coil region" evidence="1">
    <location>
        <begin position="557"/>
        <end position="658"/>
    </location>
</feature>